<feature type="compositionally biased region" description="Basic and acidic residues" evidence="1">
    <location>
        <begin position="57"/>
        <end position="69"/>
    </location>
</feature>
<feature type="compositionally biased region" description="Pro residues" evidence="1">
    <location>
        <begin position="90"/>
        <end position="100"/>
    </location>
</feature>
<dbReference type="PROSITE" id="PS51257">
    <property type="entry name" value="PROKAR_LIPOPROTEIN"/>
    <property type="match status" value="1"/>
</dbReference>
<dbReference type="OrthoDB" id="7033334at2"/>
<dbReference type="EMBL" id="JYHV01000024">
    <property type="protein sequence ID" value="KJH81001.1"/>
    <property type="molecule type" value="Genomic_DNA"/>
</dbReference>
<protein>
    <recommendedName>
        <fullName evidence="4">Translation initiation factor 2</fullName>
    </recommendedName>
</protein>
<organism evidence="2 3">
    <name type="scientific">Stutzerimonas stutzeri</name>
    <name type="common">Pseudomonas stutzeri</name>
    <dbReference type="NCBI Taxonomy" id="316"/>
    <lineage>
        <taxon>Bacteria</taxon>
        <taxon>Pseudomonadati</taxon>
        <taxon>Pseudomonadota</taxon>
        <taxon>Gammaproteobacteria</taxon>
        <taxon>Pseudomonadales</taxon>
        <taxon>Pseudomonadaceae</taxon>
        <taxon>Stutzerimonas</taxon>
    </lineage>
</organism>
<evidence type="ECO:0008006" key="4">
    <source>
        <dbReference type="Google" id="ProtNLM"/>
    </source>
</evidence>
<dbReference type="PATRIC" id="fig|316.101.peg.1695"/>
<evidence type="ECO:0000313" key="2">
    <source>
        <dbReference type="EMBL" id="KJH81001.1"/>
    </source>
</evidence>
<sequence length="182" mass="19474">MRWLSLLLALPFLGACDGDKLPSQPGAPAKPEVRSGVVDRGPAAPLEPAPDPALGRVESEVGKPPKIEIEVEPVTAGDPETLPSERVVPTPEPKPVAPPAPKKDVAIERVELPEPELDLSLPEDWAEELEPDADTASIRLLPPLFDSAESSRSVQMSGRLLQGLNEDEALIDGAQINIELKR</sequence>
<proteinExistence type="predicted"/>
<gene>
    <name evidence="2" type="ORF">UF78_13595</name>
</gene>
<comment type="caution">
    <text evidence="2">The sequence shown here is derived from an EMBL/GenBank/DDBJ whole genome shotgun (WGS) entry which is preliminary data.</text>
</comment>
<dbReference type="AlphaFoldDB" id="A0A0D9ANN8"/>
<accession>A0A0D9ANN8</accession>
<dbReference type="Proteomes" id="UP000032487">
    <property type="component" value="Unassembled WGS sequence"/>
</dbReference>
<name>A0A0D9ANN8_STUST</name>
<evidence type="ECO:0000313" key="3">
    <source>
        <dbReference type="Proteomes" id="UP000032487"/>
    </source>
</evidence>
<feature type="region of interest" description="Disordered" evidence="1">
    <location>
        <begin position="17"/>
        <end position="103"/>
    </location>
</feature>
<evidence type="ECO:0000256" key="1">
    <source>
        <dbReference type="SAM" id="MobiDB-lite"/>
    </source>
</evidence>
<reference evidence="2 3" key="1">
    <citation type="submission" date="2015-02" db="EMBL/GenBank/DDBJ databases">
        <title>Draft genome sequence of Pseudomonas stutzeri NT0128 isolated from wheat (Triticum turgidum) rhizosphere.</title>
        <authorList>
            <person name="Tovi N."/>
            <person name="Frenk S."/>
            <person name="Hadar Y."/>
            <person name="Minz D."/>
        </authorList>
    </citation>
    <scope>NUCLEOTIDE SEQUENCE [LARGE SCALE GENOMIC DNA]</scope>
    <source>
        <strain evidence="2 3">NT0128</strain>
    </source>
</reference>